<reference evidence="1 2" key="1">
    <citation type="journal article" date="2020" name="Arch. Microbiol.">
        <title>The genome sequence of the giant phototrophic gammaproteobacterium Thiospirillum jenense gives insight into its physiological properties and phylogenetic relationships.</title>
        <authorList>
            <person name="Imhoff J.F."/>
            <person name="Meyer T.E."/>
            <person name="Kyndt J.A."/>
        </authorList>
    </citation>
    <scope>NUCLEOTIDE SEQUENCE [LARGE SCALE GENOMIC DNA]</scope>
    <source>
        <strain evidence="1 2">DSM 216</strain>
    </source>
</reference>
<comment type="caution">
    <text evidence="1">The sequence shown here is derived from an EMBL/GenBank/DDBJ whole genome shotgun (WGS) entry which is preliminary data.</text>
</comment>
<evidence type="ECO:0000313" key="1">
    <source>
        <dbReference type="EMBL" id="MBB1125429.1"/>
    </source>
</evidence>
<dbReference type="Proteomes" id="UP000548632">
    <property type="component" value="Unassembled WGS sequence"/>
</dbReference>
<dbReference type="EMBL" id="JABVCQ010000007">
    <property type="protein sequence ID" value="MBB1125429.1"/>
    <property type="molecule type" value="Genomic_DNA"/>
</dbReference>
<sequence>MNNSIDYYTLQIKPDGADNCFQLPWRSCSTALRNSLRGRTTSVSCSSAGNQAAGH</sequence>
<protein>
    <submittedName>
        <fullName evidence="1">Uncharacterized protein</fullName>
    </submittedName>
</protein>
<organism evidence="1 2">
    <name type="scientific">Thiospirillum jenense</name>
    <dbReference type="NCBI Taxonomy" id="1653858"/>
    <lineage>
        <taxon>Bacteria</taxon>
        <taxon>Pseudomonadati</taxon>
        <taxon>Pseudomonadota</taxon>
        <taxon>Gammaproteobacteria</taxon>
        <taxon>Chromatiales</taxon>
        <taxon>Chromatiaceae</taxon>
        <taxon>Thiospirillum</taxon>
    </lineage>
</organism>
<name>A0A839HEH5_9GAMM</name>
<dbReference type="AlphaFoldDB" id="A0A839HEH5"/>
<accession>A0A839HEH5</accession>
<keyword evidence="2" id="KW-1185">Reference proteome</keyword>
<gene>
    <name evidence="1" type="ORF">HUK38_04185</name>
</gene>
<evidence type="ECO:0000313" key="2">
    <source>
        <dbReference type="Proteomes" id="UP000548632"/>
    </source>
</evidence>
<proteinExistence type="predicted"/>